<keyword evidence="7" id="KW-0812">Transmembrane</keyword>
<keyword evidence="7" id="KW-1133">Transmembrane helix</keyword>
<organism evidence="9 10">
    <name type="scientific">Tangfeifania diversioriginum</name>
    <dbReference type="NCBI Taxonomy" id="1168035"/>
    <lineage>
        <taxon>Bacteria</taxon>
        <taxon>Pseudomonadati</taxon>
        <taxon>Bacteroidota</taxon>
        <taxon>Bacteroidia</taxon>
        <taxon>Marinilabiliales</taxon>
        <taxon>Prolixibacteraceae</taxon>
        <taxon>Tangfeifania</taxon>
    </lineage>
</organism>
<dbReference type="Pfam" id="PF08281">
    <property type="entry name" value="Sigma70_r4_2"/>
    <property type="match status" value="1"/>
</dbReference>
<evidence type="ECO:0000313" key="9">
    <source>
        <dbReference type="EMBL" id="SHJ43053.1"/>
    </source>
</evidence>
<dbReference type="InterPro" id="IPR036388">
    <property type="entry name" value="WH-like_DNA-bd_sf"/>
</dbReference>
<evidence type="ECO:0000256" key="7">
    <source>
        <dbReference type="SAM" id="Phobius"/>
    </source>
</evidence>
<evidence type="ECO:0000256" key="3">
    <source>
        <dbReference type="ARBA" id="ARBA00023082"/>
    </source>
</evidence>
<accession>A0A1M6J8M4</accession>
<protein>
    <recommendedName>
        <fullName evidence="6">RNA polymerase sigma factor</fullName>
    </recommendedName>
</protein>
<dbReference type="Gene3D" id="1.10.1740.10">
    <property type="match status" value="1"/>
</dbReference>
<comment type="similarity">
    <text evidence="1 6">Belongs to the sigma-70 factor family. ECF subfamily.</text>
</comment>
<evidence type="ECO:0000313" key="10">
    <source>
        <dbReference type="Proteomes" id="UP000184050"/>
    </source>
</evidence>
<keyword evidence="2 6" id="KW-0805">Transcription regulation</keyword>
<proteinExistence type="inferred from homology"/>
<dbReference type="GO" id="GO:0006352">
    <property type="term" value="P:DNA-templated transcription initiation"/>
    <property type="evidence" value="ECO:0007669"/>
    <property type="project" value="InterPro"/>
</dbReference>
<evidence type="ECO:0000259" key="8">
    <source>
        <dbReference type="SMART" id="SM00421"/>
    </source>
</evidence>
<evidence type="ECO:0000256" key="6">
    <source>
        <dbReference type="RuleBase" id="RU000716"/>
    </source>
</evidence>
<gene>
    <name evidence="9" type="ORF">SAMN05444280_11939</name>
</gene>
<dbReference type="Pfam" id="PF04542">
    <property type="entry name" value="Sigma70_r2"/>
    <property type="match status" value="1"/>
</dbReference>
<dbReference type="EMBL" id="FQZE01000019">
    <property type="protein sequence ID" value="SHJ43053.1"/>
    <property type="molecule type" value="Genomic_DNA"/>
</dbReference>
<dbReference type="InterPro" id="IPR013325">
    <property type="entry name" value="RNA_pol_sigma_r2"/>
</dbReference>
<feature type="transmembrane region" description="Helical" evidence="7">
    <location>
        <begin position="174"/>
        <end position="194"/>
    </location>
</feature>
<name>A0A1M6J8M4_9BACT</name>
<sequence length="195" mass="23150">MKVTKSDKELLLLLQKDDRVAFYNIYERYSKRLYWFVLQYVKLDADAEEIVQEVFLKIWEKRKTIDVFSSFKSFLFTVAYNATISLLRKRVTENKYLDHLQSIQKATQTTDSTDELYFNELNDKLKSLLNELSPRQKEIYLLSREEGLTHEQISKKLNVSVNTVKKHMSNTVSFLKLHLNNGLFISVLFIYLFVL</sequence>
<dbReference type="InterPro" id="IPR014327">
    <property type="entry name" value="RNA_pol_sigma70_bacteroid"/>
</dbReference>
<dbReference type="NCBIfam" id="TIGR02985">
    <property type="entry name" value="Sig70_bacteroi1"/>
    <property type="match status" value="1"/>
</dbReference>
<dbReference type="NCBIfam" id="TIGR02937">
    <property type="entry name" value="sigma70-ECF"/>
    <property type="match status" value="1"/>
</dbReference>
<dbReference type="AlphaFoldDB" id="A0A1M6J8M4"/>
<dbReference type="STRING" id="1168035.SAMN05444280_11939"/>
<keyword evidence="3 6" id="KW-0731">Sigma factor</keyword>
<dbReference type="SMART" id="SM00421">
    <property type="entry name" value="HTH_LUXR"/>
    <property type="match status" value="1"/>
</dbReference>
<dbReference type="InterPro" id="IPR000838">
    <property type="entry name" value="RNA_pol_sigma70_ECF_CS"/>
</dbReference>
<dbReference type="InterPro" id="IPR039425">
    <property type="entry name" value="RNA_pol_sigma-70-like"/>
</dbReference>
<keyword evidence="4 6" id="KW-0238">DNA-binding</keyword>
<dbReference type="Proteomes" id="UP000184050">
    <property type="component" value="Unassembled WGS sequence"/>
</dbReference>
<dbReference type="PANTHER" id="PTHR43133">
    <property type="entry name" value="RNA POLYMERASE ECF-TYPE SIGMA FACTO"/>
    <property type="match status" value="1"/>
</dbReference>
<keyword evidence="5 6" id="KW-0804">Transcription</keyword>
<dbReference type="Gene3D" id="1.10.10.10">
    <property type="entry name" value="Winged helix-like DNA-binding domain superfamily/Winged helix DNA-binding domain"/>
    <property type="match status" value="1"/>
</dbReference>
<dbReference type="InterPro" id="IPR000792">
    <property type="entry name" value="Tscrpt_reg_LuxR_C"/>
</dbReference>
<feature type="domain" description="HTH luxR-type" evidence="8">
    <location>
        <begin position="129"/>
        <end position="187"/>
    </location>
</feature>
<dbReference type="GO" id="GO:0003677">
    <property type="term" value="F:DNA binding"/>
    <property type="evidence" value="ECO:0007669"/>
    <property type="project" value="UniProtKB-KW"/>
</dbReference>
<dbReference type="RefSeq" id="WP_073170020.1">
    <property type="nucleotide sequence ID" value="NZ_FQZE01000019.1"/>
</dbReference>
<dbReference type="InterPro" id="IPR007627">
    <property type="entry name" value="RNA_pol_sigma70_r2"/>
</dbReference>
<dbReference type="PROSITE" id="PS01063">
    <property type="entry name" value="SIGMA70_ECF"/>
    <property type="match status" value="1"/>
</dbReference>
<dbReference type="GO" id="GO:0016987">
    <property type="term" value="F:sigma factor activity"/>
    <property type="evidence" value="ECO:0007669"/>
    <property type="project" value="UniProtKB-KW"/>
</dbReference>
<dbReference type="SUPFAM" id="SSF88659">
    <property type="entry name" value="Sigma3 and sigma4 domains of RNA polymerase sigma factors"/>
    <property type="match status" value="1"/>
</dbReference>
<evidence type="ECO:0000256" key="2">
    <source>
        <dbReference type="ARBA" id="ARBA00023015"/>
    </source>
</evidence>
<dbReference type="CDD" id="cd06171">
    <property type="entry name" value="Sigma70_r4"/>
    <property type="match status" value="1"/>
</dbReference>
<evidence type="ECO:0000256" key="5">
    <source>
        <dbReference type="ARBA" id="ARBA00023163"/>
    </source>
</evidence>
<evidence type="ECO:0000256" key="1">
    <source>
        <dbReference type="ARBA" id="ARBA00010641"/>
    </source>
</evidence>
<dbReference type="InterPro" id="IPR013249">
    <property type="entry name" value="RNA_pol_sigma70_r4_t2"/>
</dbReference>
<reference evidence="9 10" key="1">
    <citation type="submission" date="2016-11" db="EMBL/GenBank/DDBJ databases">
        <authorList>
            <person name="Jaros S."/>
            <person name="Januszkiewicz K."/>
            <person name="Wedrychowicz H."/>
        </authorList>
    </citation>
    <scope>NUCLEOTIDE SEQUENCE [LARGE SCALE GENOMIC DNA]</scope>
    <source>
        <strain evidence="9 10">DSM 27063</strain>
    </source>
</reference>
<evidence type="ECO:0000256" key="4">
    <source>
        <dbReference type="ARBA" id="ARBA00023125"/>
    </source>
</evidence>
<dbReference type="InterPro" id="IPR013324">
    <property type="entry name" value="RNA_pol_sigma_r3/r4-like"/>
</dbReference>
<dbReference type="SUPFAM" id="SSF88946">
    <property type="entry name" value="Sigma2 domain of RNA polymerase sigma factors"/>
    <property type="match status" value="1"/>
</dbReference>
<dbReference type="InterPro" id="IPR014284">
    <property type="entry name" value="RNA_pol_sigma-70_dom"/>
</dbReference>
<dbReference type="PANTHER" id="PTHR43133:SF46">
    <property type="entry name" value="RNA POLYMERASE SIGMA-70 FACTOR ECF SUBFAMILY"/>
    <property type="match status" value="1"/>
</dbReference>
<keyword evidence="7" id="KW-0472">Membrane</keyword>
<keyword evidence="10" id="KW-1185">Reference proteome</keyword>